<evidence type="ECO:0000256" key="5">
    <source>
        <dbReference type="ARBA" id="ARBA00023295"/>
    </source>
</evidence>
<evidence type="ECO:0000256" key="3">
    <source>
        <dbReference type="ARBA" id="ARBA00012601"/>
    </source>
</evidence>
<dbReference type="PROSITE" id="PS00659">
    <property type="entry name" value="GLYCOSYL_HYDROL_F5"/>
    <property type="match status" value="1"/>
</dbReference>
<dbReference type="InterPro" id="IPR017853">
    <property type="entry name" value="GH"/>
</dbReference>
<organism evidence="10 11">
    <name type="scientific">Geranomyces variabilis</name>
    <dbReference type="NCBI Taxonomy" id="109894"/>
    <lineage>
        <taxon>Eukaryota</taxon>
        <taxon>Fungi</taxon>
        <taxon>Fungi incertae sedis</taxon>
        <taxon>Chytridiomycota</taxon>
        <taxon>Chytridiomycota incertae sedis</taxon>
        <taxon>Chytridiomycetes</taxon>
        <taxon>Spizellomycetales</taxon>
        <taxon>Powellomycetaceae</taxon>
        <taxon>Geranomyces</taxon>
    </lineage>
</organism>
<feature type="signal peptide" evidence="8">
    <location>
        <begin position="1"/>
        <end position="19"/>
    </location>
</feature>
<dbReference type="PANTHER" id="PTHR34142:SF1">
    <property type="entry name" value="GLYCOSIDE HYDROLASE FAMILY 5 DOMAIN-CONTAINING PROTEIN"/>
    <property type="match status" value="1"/>
</dbReference>
<comment type="caution">
    <text evidence="10">The sequence shown here is derived from an EMBL/GenBank/DDBJ whole genome shotgun (WGS) entry which is preliminary data.</text>
</comment>
<dbReference type="Proteomes" id="UP001212152">
    <property type="component" value="Unassembled WGS sequence"/>
</dbReference>
<evidence type="ECO:0000256" key="8">
    <source>
        <dbReference type="SAM" id="SignalP"/>
    </source>
</evidence>
<feature type="domain" description="Glycoside hydrolase family 5" evidence="9">
    <location>
        <begin position="34"/>
        <end position="296"/>
    </location>
</feature>
<evidence type="ECO:0000256" key="1">
    <source>
        <dbReference type="ARBA" id="ARBA00000966"/>
    </source>
</evidence>
<evidence type="ECO:0000259" key="9">
    <source>
        <dbReference type="Pfam" id="PF00150"/>
    </source>
</evidence>
<comment type="catalytic activity">
    <reaction evidence="1">
        <text>Endohydrolysis of (1-&gt;4)-beta-D-glucosidic linkages in cellulose, lichenin and cereal beta-D-glucans.</text>
        <dbReference type="EC" id="3.2.1.4"/>
    </reaction>
</comment>
<gene>
    <name evidence="10" type="ORF">HDU87_006769</name>
</gene>
<comment type="similarity">
    <text evidence="2 6">Belongs to the glycosyl hydrolase 5 (cellulase A) family.</text>
</comment>
<dbReference type="EMBL" id="JADGJQ010000006">
    <property type="protein sequence ID" value="KAJ3183450.1"/>
    <property type="molecule type" value="Genomic_DNA"/>
</dbReference>
<feature type="region of interest" description="Disordered" evidence="7">
    <location>
        <begin position="334"/>
        <end position="356"/>
    </location>
</feature>
<reference evidence="10" key="1">
    <citation type="submission" date="2020-05" db="EMBL/GenBank/DDBJ databases">
        <title>Phylogenomic resolution of chytrid fungi.</title>
        <authorList>
            <person name="Stajich J.E."/>
            <person name="Amses K."/>
            <person name="Simmons R."/>
            <person name="Seto K."/>
            <person name="Myers J."/>
            <person name="Bonds A."/>
            <person name="Quandt C.A."/>
            <person name="Barry K."/>
            <person name="Liu P."/>
            <person name="Grigoriev I."/>
            <person name="Longcore J.E."/>
            <person name="James T.Y."/>
        </authorList>
    </citation>
    <scope>NUCLEOTIDE SEQUENCE</scope>
    <source>
        <strain evidence="10">JEL0379</strain>
    </source>
</reference>
<evidence type="ECO:0000256" key="4">
    <source>
        <dbReference type="ARBA" id="ARBA00022801"/>
    </source>
</evidence>
<keyword evidence="8" id="KW-0732">Signal</keyword>
<sequence>MRSTAIVLSAFASFVVASAGQFKYAGVSESGAEWAPTSLPGVLGKDYAYPTTASLEFFLNNGANLIRLPFSWERVQPHLMRPISRSEIAHIDAIVQLVTSKGKTVLLDPHNYDRYDGSVVTPEQLADFWTRMAHRFRNNPRVAFGLMNEPNSQPTEDVARTMQSAINAIRATGAKNLISVPGNAWTGAHSWSESWYGTPNSAVLGKITDPANNFVYEAHQYLDGDFSGQSASCQSPTVGVDALAGMTAWARGLKRQILLGEVGGGDNALCYQALENMFAYMRANSDVWVGFAWWGAGPLWNNYIFDVEPSANGVGTPIWNNFLKNQFTNLAKREDAEEDAHHPTRPARLEAARRLK</sequence>
<evidence type="ECO:0000313" key="11">
    <source>
        <dbReference type="Proteomes" id="UP001212152"/>
    </source>
</evidence>
<keyword evidence="5 6" id="KW-0326">Glycosidase</keyword>
<dbReference type="PANTHER" id="PTHR34142">
    <property type="entry name" value="ENDO-BETA-1,4-GLUCANASE A"/>
    <property type="match status" value="1"/>
</dbReference>
<feature type="chain" id="PRO_5042027871" description="cellulase" evidence="8">
    <location>
        <begin position="20"/>
        <end position="356"/>
    </location>
</feature>
<dbReference type="Gene3D" id="3.20.20.80">
    <property type="entry name" value="Glycosidases"/>
    <property type="match status" value="1"/>
</dbReference>
<evidence type="ECO:0000313" key="10">
    <source>
        <dbReference type="EMBL" id="KAJ3183450.1"/>
    </source>
</evidence>
<proteinExistence type="inferred from homology"/>
<name>A0AAD5TUN5_9FUNG</name>
<accession>A0AAD5TUN5</accession>
<evidence type="ECO:0000256" key="7">
    <source>
        <dbReference type="SAM" id="MobiDB-lite"/>
    </source>
</evidence>
<dbReference type="EC" id="3.2.1.4" evidence="3"/>
<dbReference type="InterPro" id="IPR018087">
    <property type="entry name" value="Glyco_hydro_5_CS"/>
</dbReference>
<dbReference type="Pfam" id="PF00150">
    <property type="entry name" value="Cellulase"/>
    <property type="match status" value="1"/>
</dbReference>
<dbReference type="SUPFAM" id="SSF51445">
    <property type="entry name" value="(Trans)glycosidases"/>
    <property type="match status" value="1"/>
</dbReference>
<dbReference type="InterPro" id="IPR001547">
    <property type="entry name" value="Glyco_hydro_5"/>
</dbReference>
<dbReference type="GO" id="GO:0008810">
    <property type="term" value="F:cellulase activity"/>
    <property type="evidence" value="ECO:0007669"/>
    <property type="project" value="UniProtKB-EC"/>
</dbReference>
<evidence type="ECO:0000256" key="2">
    <source>
        <dbReference type="ARBA" id="ARBA00005641"/>
    </source>
</evidence>
<dbReference type="GO" id="GO:0009251">
    <property type="term" value="P:glucan catabolic process"/>
    <property type="evidence" value="ECO:0007669"/>
    <property type="project" value="TreeGrafter"/>
</dbReference>
<keyword evidence="11" id="KW-1185">Reference proteome</keyword>
<evidence type="ECO:0000256" key="6">
    <source>
        <dbReference type="RuleBase" id="RU361153"/>
    </source>
</evidence>
<keyword evidence="4 6" id="KW-0378">Hydrolase</keyword>
<dbReference type="AlphaFoldDB" id="A0AAD5TUN5"/>
<protein>
    <recommendedName>
        <fullName evidence="3">cellulase</fullName>
        <ecNumber evidence="3">3.2.1.4</ecNumber>
    </recommendedName>
</protein>